<evidence type="ECO:0000256" key="6">
    <source>
        <dbReference type="ARBA" id="ARBA00023157"/>
    </source>
</evidence>
<dbReference type="InterPro" id="IPR016179">
    <property type="entry name" value="Insulin-like"/>
</dbReference>
<evidence type="ECO:0000256" key="7">
    <source>
        <dbReference type="SAM" id="SignalP"/>
    </source>
</evidence>
<dbReference type="Gene3D" id="1.10.100.10">
    <property type="entry name" value="Insulin-like"/>
    <property type="match status" value="1"/>
</dbReference>
<dbReference type="AlphaFoldDB" id="A0A3Q3IX80"/>
<evidence type="ECO:0000256" key="1">
    <source>
        <dbReference type="ARBA" id="ARBA00004613"/>
    </source>
</evidence>
<evidence type="ECO:0000313" key="9">
    <source>
        <dbReference type="Ensembl" id="ENSMALP00000010084.1"/>
    </source>
</evidence>
<dbReference type="GO" id="GO:0005179">
    <property type="term" value="F:hormone activity"/>
    <property type="evidence" value="ECO:0007669"/>
    <property type="project" value="UniProtKB-KW"/>
</dbReference>
<dbReference type="InterPro" id="IPR022352">
    <property type="entry name" value="Ins/IGF/rlx"/>
</dbReference>
<comment type="subunit">
    <text evidence="3">Heterodimer of a B chain and an A chain linked by two disulfide bonds.</text>
</comment>
<evidence type="ECO:0000256" key="2">
    <source>
        <dbReference type="ARBA" id="ARBA00009034"/>
    </source>
</evidence>
<dbReference type="PANTHER" id="PTHR20968">
    <property type="entry name" value="ILGF DOMAIN-CONTAINING PROTEIN"/>
    <property type="match status" value="1"/>
</dbReference>
<comment type="subcellular location">
    <subcellularLocation>
        <location evidence="1">Secreted</location>
    </subcellularLocation>
</comment>
<reference evidence="9" key="2">
    <citation type="submission" date="2025-09" db="UniProtKB">
        <authorList>
            <consortium name="Ensembl"/>
        </authorList>
    </citation>
    <scope>IDENTIFICATION</scope>
</reference>
<keyword evidence="6" id="KW-1015">Disulfide bond</keyword>
<dbReference type="CDD" id="cd04365">
    <property type="entry name" value="IlGF_relaxin_like"/>
    <property type="match status" value="1"/>
</dbReference>
<proteinExistence type="inferred from homology"/>
<evidence type="ECO:0000313" key="10">
    <source>
        <dbReference type="Proteomes" id="UP000261600"/>
    </source>
</evidence>
<comment type="similarity">
    <text evidence="2">Belongs to the insulin family.</text>
</comment>
<dbReference type="GO" id="GO:0001664">
    <property type="term" value="F:G protein-coupled receptor binding"/>
    <property type="evidence" value="ECO:0007669"/>
    <property type="project" value="TreeGrafter"/>
</dbReference>
<organism evidence="9 10">
    <name type="scientific">Monopterus albus</name>
    <name type="common">Swamp eel</name>
    <dbReference type="NCBI Taxonomy" id="43700"/>
    <lineage>
        <taxon>Eukaryota</taxon>
        <taxon>Metazoa</taxon>
        <taxon>Chordata</taxon>
        <taxon>Craniata</taxon>
        <taxon>Vertebrata</taxon>
        <taxon>Euteleostomi</taxon>
        <taxon>Actinopterygii</taxon>
        <taxon>Neopterygii</taxon>
        <taxon>Teleostei</taxon>
        <taxon>Neoteleostei</taxon>
        <taxon>Acanthomorphata</taxon>
        <taxon>Anabantaria</taxon>
        <taxon>Synbranchiformes</taxon>
        <taxon>Synbranchidae</taxon>
        <taxon>Monopterus</taxon>
    </lineage>
</organism>
<evidence type="ECO:0000256" key="4">
    <source>
        <dbReference type="ARBA" id="ARBA00022525"/>
    </source>
</evidence>
<dbReference type="GO" id="GO:0005576">
    <property type="term" value="C:extracellular region"/>
    <property type="evidence" value="ECO:0007669"/>
    <property type="project" value="UniProtKB-SubCell"/>
</dbReference>
<dbReference type="Proteomes" id="UP000261600">
    <property type="component" value="Unplaced"/>
</dbReference>
<feature type="domain" description="Insulin-like" evidence="8">
    <location>
        <begin position="28"/>
        <end position="102"/>
    </location>
</feature>
<feature type="chain" id="PRO_5018525324" description="Insulin-like domain-containing protein" evidence="7">
    <location>
        <begin position="22"/>
        <end position="102"/>
    </location>
</feature>
<dbReference type="SUPFAM" id="SSF56994">
    <property type="entry name" value="Insulin-like"/>
    <property type="match status" value="1"/>
</dbReference>
<accession>A0A3Q3IX80</accession>
<dbReference type="InterPro" id="IPR036438">
    <property type="entry name" value="Insulin-like_sf"/>
</dbReference>
<protein>
    <recommendedName>
        <fullName evidence="8">Insulin-like domain-containing protein</fullName>
    </recommendedName>
</protein>
<name>A0A3Q3IX80_MONAL</name>
<keyword evidence="10" id="KW-1185">Reference proteome</keyword>
<dbReference type="Ensembl" id="ENSMALT00000010300.1">
    <property type="protein sequence ID" value="ENSMALP00000010084.1"/>
    <property type="gene ID" value="ENSMALG00000007183.1"/>
</dbReference>
<evidence type="ECO:0000256" key="3">
    <source>
        <dbReference type="ARBA" id="ARBA00011207"/>
    </source>
</evidence>
<dbReference type="InterPro" id="IPR051777">
    <property type="entry name" value="Insulin-like_neuro_ligands"/>
</dbReference>
<dbReference type="PRINTS" id="PR00276">
    <property type="entry name" value="INSULINFAMLY"/>
</dbReference>
<dbReference type="STRING" id="43700.ENSMALP00000010084"/>
<sequence length="102" mass="11770">MRFLFQLAMLLCGLCVAQVQTQDDPNTMRLCGRKLLRALVYTCGGSRWRRLTGGEDKVREGNREPNLLKMSALDRHWRDQNQALITTCCQQGCRKSDLYMLC</sequence>
<keyword evidence="7" id="KW-0732">Signal</keyword>
<keyword evidence="5" id="KW-0372">Hormone</keyword>
<feature type="signal peptide" evidence="7">
    <location>
        <begin position="1"/>
        <end position="21"/>
    </location>
</feature>
<evidence type="ECO:0000256" key="5">
    <source>
        <dbReference type="ARBA" id="ARBA00022702"/>
    </source>
</evidence>
<dbReference type="SMART" id="SM00078">
    <property type="entry name" value="IlGF"/>
    <property type="match status" value="1"/>
</dbReference>
<keyword evidence="4" id="KW-0964">Secreted</keyword>
<evidence type="ECO:0000259" key="8">
    <source>
        <dbReference type="SMART" id="SM00078"/>
    </source>
</evidence>
<dbReference type="Pfam" id="PF00049">
    <property type="entry name" value="Insulin"/>
    <property type="match status" value="1"/>
</dbReference>
<dbReference type="PANTHER" id="PTHR20968:SF2">
    <property type="entry name" value="INSULIN-LIKE PEPTIDE INSL5"/>
    <property type="match status" value="1"/>
</dbReference>
<reference evidence="9" key="1">
    <citation type="submission" date="2025-08" db="UniProtKB">
        <authorList>
            <consortium name="Ensembl"/>
        </authorList>
    </citation>
    <scope>IDENTIFICATION</scope>
</reference>